<dbReference type="GO" id="GO:0005737">
    <property type="term" value="C:cytoplasm"/>
    <property type="evidence" value="ECO:0007669"/>
    <property type="project" value="UniProtKB-SubCell"/>
</dbReference>
<comment type="subcellular location">
    <subcellularLocation>
        <location evidence="1 13">Cytoplasm</location>
    </subcellularLocation>
</comment>
<dbReference type="InterPro" id="IPR017945">
    <property type="entry name" value="DHBP_synth_RibB-like_a/b_dom"/>
</dbReference>
<dbReference type="PROSITE" id="PS51163">
    <property type="entry name" value="YRDC"/>
    <property type="match status" value="1"/>
</dbReference>
<keyword evidence="10 13" id="KW-0067">ATP-binding</keyword>
<evidence type="ECO:0000256" key="2">
    <source>
        <dbReference type="ARBA" id="ARBA00007663"/>
    </source>
</evidence>
<evidence type="ECO:0000256" key="5">
    <source>
        <dbReference type="ARBA" id="ARBA00022490"/>
    </source>
</evidence>
<feature type="binding site" evidence="14">
    <location>
        <position position="149"/>
    </location>
    <ligand>
        <name>L-threonine</name>
        <dbReference type="ChEBI" id="CHEBI:57926"/>
    </ligand>
</feature>
<proteinExistence type="inferred from homology"/>
<comment type="function">
    <text evidence="13">Required for the formation of a threonylcarbamoyl group on adenosine at position 37 (t(6)A37) in tRNAs that read codons beginning with adenine.</text>
</comment>
<dbReference type="FunFam" id="3.90.870.10:FF:000009">
    <property type="entry name" value="Threonylcarbamoyl-AMP synthase, putative"/>
    <property type="match status" value="1"/>
</dbReference>
<evidence type="ECO:0000256" key="8">
    <source>
        <dbReference type="ARBA" id="ARBA00022695"/>
    </source>
</evidence>
<accession>A0A1C3WZA5</accession>
<feature type="binding site" evidence="14">
    <location>
        <position position="202"/>
    </location>
    <ligand>
        <name>ATP</name>
        <dbReference type="ChEBI" id="CHEBI:30616"/>
    </ligand>
</feature>
<keyword evidence="9 13" id="KW-0547">Nucleotide-binding</keyword>
<keyword evidence="17" id="KW-1185">Reference proteome</keyword>
<dbReference type="AlphaFoldDB" id="A0A1C3WZA5"/>
<evidence type="ECO:0000259" key="15">
    <source>
        <dbReference type="PROSITE" id="PS51163"/>
    </source>
</evidence>
<keyword evidence="5 13" id="KW-0963">Cytoplasm</keyword>
<protein>
    <recommendedName>
        <fullName evidence="4 13">Threonylcarbamoyl-AMP synthase</fullName>
        <shortName evidence="13">TC-AMP synthase</shortName>
        <ecNumber evidence="3 13">2.7.7.87</ecNumber>
    </recommendedName>
    <alternativeName>
        <fullName evidence="11 13">L-threonylcarbamoyladenylate synthase</fullName>
    </alternativeName>
</protein>
<evidence type="ECO:0000313" key="16">
    <source>
        <dbReference type="EMBL" id="SCB45301.1"/>
    </source>
</evidence>
<dbReference type="InterPro" id="IPR006070">
    <property type="entry name" value="Sua5-like_dom"/>
</dbReference>
<dbReference type="InterPro" id="IPR005145">
    <property type="entry name" value="Sua5_C"/>
</dbReference>
<evidence type="ECO:0000256" key="14">
    <source>
        <dbReference type="PIRSR" id="PIRSR004930-1"/>
    </source>
</evidence>
<name>A0A1C3WZA5_9BRAD</name>
<dbReference type="Gene3D" id="3.40.50.11030">
    <property type="entry name" value="Threonylcarbamoyl-AMP synthase, C-terminal domain"/>
    <property type="match status" value="1"/>
</dbReference>
<feature type="binding site" evidence="14">
    <location>
        <position position="125"/>
    </location>
    <ligand>
        <name>ATP</name>
        <dbReference type="ChEBI" id="CHEBI:30616"/>
    </ligand>
</feature>
<evidence type="ECO:0000256" key="12">
    <source>
        <dbReference type="ARBA" id="ARBA00048366"/>
    </source>
</evidence>
<dbReference type="PIRSF" id="PIRSF004930">
    <property type="entry name" value="Tln_factor_SUA5"/>
    <property type="match status" value="1"/>
</dbReference>
<dbReference type="NCBIfam" id="TIGR00057">
    <property type="entry name" value="L-threonylcarbamoyladenylate synthase"/>
    <property type="match status" value="1"/>
</dbReference>
<evidence type="ECO:0000256" key="6">
    <source>
        <dbReference type="ARBA" id="ARBA00022679"/>
    </source>
</evidence>
<dbReference type="EMBL" id="FMAI01000011">
    <property type="protein sequence ID" value="SCB45301.1"/>
    <property type="molecule type" value="Genomic_DNA"/>
</dbReference>
<evidence type="ECO:0000256" key="9">
    <source>
        <dbReference type="ARBA" id="ARBA00022741"/>
    </source>
</evidence>
<dbReference type="RefSeq" id="WP_129590905.1">
    <property type="nucleotide sequence ID" value="NZ_FMAI01000011.1"/>
</dbReference>
<feature type="binding site" evidence="14">
    <location>
        <position position="159"/>
    </location>
    <ligand>
        <name>ATP</name>
        <dbReference type="ChEBI" id="CHEBI:30616"/>
    </ligand>
</feature>
<feature type="binding site" evidence="14">
    <location>
        <position position="243"/>
    </location>
    <ligand>
        <name>ATP</name>
        <dbReference type="ChEBI" id="CHEBI:30616"/>
    </ligand>
</feature>
<feature type="binding site" evidence="14">
    <location>
        <position position="129"/>
    </location>
    <ligand>
        <name>L-threonine</name>
        <dbReference type="ChEBI" id="CHEBI:57926"/>
    </ligand>
</feature>
<dbReference type="GO" id="GO:0008033">
    <property type="term" value="P:tRNA processing"/>
    <property type="evidence" value="ECO:0007669"/>
    <property type="project" value="UniProtKB-KW"/>
</dbReference>
<dbReference type="PANTHER" id="PTHR17490">
    <property type="entry name" value="SUA5"/>
    <property type="match status" value="1"/>
</dbReference>
<evidence type="ECO:0000256" key="1">
    <source>
        <dbReference type="ARBA" id="ARBA00004496"/>
    </source>
</evidence>
<dbReference type="GO" id="GO:0000049">
    <property type="term" value="F:tRNA binding"/>
    <property type="evidence" value="ECO:0007669"/>
    <property type="project" value="TreeGrafter"/>
</dbReference>
<feature type="domain" description="YrdC-like" evidence="15">
    <location>
        <begin position="20"/>
        <end position="206"/>
    </location>
</feature>
<dbReference type="Pfam" id="PF03481">
    <property type="entry name" value="Sua5_C"/>
    <property type="match status" value="1"/>
</dbReference>
<feature type="binding site" evidence="14">
    <location>
        <position position="69"/>
    </location>
    <ligand>
        <name>ATP</name>
        <dbReference type="ChEBI" id="CHEBI:30616"/>
    </ligand>
</feature>
<evidence type="ECO:0000256" key="7">
    <source>
        <dbReference type="ARBA" id="ARBA00022694"/>
    </source>
</evidence>
<dbReference type="GO" id="GO:0003725">
    <property type="term" value="F:double-stranded RNA binding"/>
    <property type="evidence" value="ECO:0007669"/>
    <property type="project" value="UniProtKB-UniRule"/>
</dbReference>
<evidence type="ECO:0000256" key="4">
    <source>
        <dbReference type="ARBA" id="ARBA00015492"/>
    </source>
</evidence>
<dbReference type="Gene3D" id="3.90.870.10">
    <property type="entry name" value="DHBP synthase"/>
    <property type="match status" value="1"/>
</dbReference>
<dbReference type="InterPro" id="IPR010923">
    <property type="entry name" value="T(6)A37_SUA5"/>
</dbReference>
<dbReference type="PANTHER" id="PTHR17490:SF16">
    <property type="entry name" value="THREONYLCARBAMOYL-AMP SYNTHASE"/>
    <property type="match status" value="1"/>
</dbReference>
<evidence type="ECO:0000256" key="10">
    <source>
        <dbReference type="ARBA" id="ARBA00022840"/>
    </source>
</evidence>
<keyword evidence="8 13" id="KW-0548">Nucleotidyltransferase</keyword>
<dbReference type="Pfam" id="PF01300">
    <property type="entry name" value="Sua5_yciO_yrdC"/>
    <property type="match status" value="1"/>
</dbReference>
<dbReference type="GO" id="GO:0005524">
    <property type="term" value="F:ATP binding"/>
    <property type="evidence" value="ECO:0007669"/>
    <property type="project" value="UniProtKB-UniRule"/>
</dbReference>
<dbReference type="SUPFAM" id="SSF55821">
    <property type="entry name" value="YrdC/RibB"/>
    <property type="match status" value="1"/>
</dbReference>
<dbReference type="Proteomes" id="UP000199184">
    <property type="component" value="Unassembled WGS sequence"/>
</dbReference>
<dbReference type="EC" id="2.7.7.87" evidence="3 13"/>
<keyword evidence="7 13" id="KW-0819">tRNA processing</keyword>
<sequence length="335" mass="34234">MRNFVPVKTGLETLILSAGAAGAEAAARTLAAGGLVAFPTETVYGLGADAANAAAIAHLYAAKGRPAFNPLIAHVPDIAAARRIGRFDARALKLAEAFWPGPLTLVVPKTEGCPVADLATAGLDTVAIRIPAHPVAEAILRAFGGAVVAPSANISGHVSPTLAAHVESDLAGRIDLIVDGGPVTVGVESTIVGCLDAPMLLRPGGLSRERIEAVLGAPLARPPVEAESDDSQPLAPGMLASHYAPRARVRLNARDVALDEALLAFGSERLPGVDAAVAVMNLSPTGDLDEAAANLFGYLRSLDARSPQGIAVMAIPEDGLGEAINDRLRRAAVAR</sequence>
<evidence type="ECO:0000256" key="11">
    <source>
        <dbReference type="ARBA" id="ARBA00029774"/>
    </source>
</evidence>
<evidence type="ECO:0000256" key="13">
    <source>
        <dbReference type="PIRNR" id="PIRNR004930"/>
    </source>
</evidence>
<reference evidence="17" key="1">
    <citation type="submission" date="2016-08" db="EMBL/GenBank/DDBJ databases">
        <authorList>
            <person name="Varghese N."/>
            <person name="Submissions Spin"/>
        </authorList>
    </citation>
    <scope>NUCLEOTIDE SEQUENCE [LARGE SCALE GENOMIC DNA]</scope>
    <source>
        <strain evidence="17">ERR11</strain>
    </source>
</reference>
<feature type="binding site" evidence="14">
    <location>
        <position position="189"/>
    </location>
    <ligand>
        <name>L-threonine</name>
        <dbReference type="ChEBI" id="CHEBI:57926"/>
    </ligand>
</feature>
<feature type="binding site" evidence="14">
    <location>
        <position position="151"/>
    </location>
    <ligand>
        <name>ATP</name>
        <dbReference type="ChEBI" id="CHEBI:30616"/>
    </ligand>
</feature>
<gene>
    <name evidence="16" type="ORF">GA0061098_101116</name>
</gene>
<feature type="binding site" evidence="14">
    <location>
        <position position="42"/>
    </location>
    <ligand>
        <name>L-threonine</name>
        <dbReference type="ChEBI" id="CHEBI:57926"/>
    </ligand>
</feature>
<feature type="binding site" evidence="14">
    <location>
        <position position="65"/>
    </location>
    <ligand>
        <name>ATP</name>
        <dbReference type="ChEBI" id="CHEBI:30616"/>
    </ligand>
</feature>
<organism evidence="16 17">
    <name type="scientific">Bradyrhizobium shewense</name>
    <dbReference type="NCBI Taxonomy" id="1761772"/>
    <lineage>
        <taxon>Bacteria</taxon>
        <taxon>Pseudomonadati</taxon>
        <taxon>Pseudomonadota</taxon>
        <taxon>Alphaproteobacteria</taxon>
        <taxon>Hyphomicrobiales</taxon>
        <taxon>Nitrobacteraceae</taxon>
        <taxon>Bradyrhizobium</taxon>
    </lineage>
</organism>
<feature type="binding site" evidence="14">
    <location>
        <position position="74"/>
    </location>
    <ligand>
        <name>L-threonine</name>
        <dbReference type="ChEBI" id="CHEBI:57926"/>
    </ligand>
</feature>
<comment type="catalytic activity">
    <reaction evidence="12 13">
        <text>L-threonine + hydrogencarbonate + ATP = L-threonylcarbamoyladenylate + diphosphate + H2O</text>
        <dbReference type="Rhea" id="RHEA:36407"/>
        <dbReference type="ChEBI" id="CHEBI:15377"/>
        <dbReference type="ChEBI" id="CHEBI:17544"/>
        <dbReference type="ChEBI" id="CHEBI:30616"/>
        <dbReference type="ChEBI" id="CHEBI:33019"/>
        <dbReference type="ChEBI" id="CHEBI:57926"/>
        <dbReference type="ChEBI" id="CHEBI:73682"/>
        <dbReference type="EC" id="2.7.7.87"/>
    </reaction>
</comment>
<dbReference type="GO" id="GO:0006450">
    <property type="term" value="P:regulation of translational fidelity"/>
    <property type="evidence" value="ECO:0007669"/>
    <property type="project" value="TreeGrafter"/>
</dbReference>
<dbReference type="GO" id="GO:0061710">
    <property type="term" value="F:L-threonylcarbamoyladenylate synthase"/>
    <property type="evidence" value="ECO:0007669"/>
    <property type="project" value="UniProtKB-EC"/>
</dbReference>
<keyword evidence="6 13" id="KW-0808">Transferase</keyword>
<evidence type="ECO:0000256" key="3">
    <source>
        <dbReference type="ARBA" id="ARBA00012584"/>
    </source>
</evidence>
<evidence type="ECO:0000313" key="17">
    <source>
        <dbReference type="Proteomes" id="UP000199184"/>
    </source>
</evidence>
<comment type="similarity">
    <text evidence="2 13">Belongs to the SUA5 family.</text>
</comment>
<dbReference type="InterPro" id="IPR050156">
    <property type="entry name" value="TC-AMP_synthase_SUA5"/>
</dbReference>
<dbReference type="InterPro" id="IPR038385">
    <property type="entry name" value="Sua5/YwlC_C"/>
</dbReference>